<name>A0A834YZ69_TETSI</name>
<accession>A0A834YZ69</accession>
<keyword evidence="1" id="KW-0732">Signal</keyword>
<reference evidence="2 3" key="1">
    <citation type="submission" date="2020-04" db="EMBL/GenBank/DDBJ databases">
        <title>Plant Genome Project.</title>
        <authorList>
            <person name="Zhang R.-G."/>
        </authorList>
    </citation>
    <scope>NUCLEOTIDE SEQUENCE [LARGE SCALE GENOMIC DNA]</scope>
    <source>
        <strain evidence="2">YNK0</strain>
        <tissue evidence="2">Leaf</tissue>
    </source>
</reference>
<evidence type="ECO:0000313" key="2">
    <source>
        <dbReference type="EMBL" id="KAF8397235.1"/>
    </source>
</evidence>
<keyword evidence="3" id="KW-1185">Reference proteome</keyword>
<proteinExistence type="predicted"/>
<evidence type="ECO:0000313" key="3">
    <source>
        <dbReference type="Proteomes" id="UP000655225"/>
    </source>
</evidence>
<comment type="caution">
    <text evidence="2">The sequence shown here is derived from an EMBL/GenBank/DDBJ whole genome shotgun (WGS) entry which is preliminary data.</text>
</comment>
<dbReference type="Proteomes" id="UP000655225">
    <property type="component" value="Unassembled WGS sequence"/>
</dbReference>
<dbReference type="EMBL" id="JABCRI010000011">
    <property type="protein sequence ID" value="KAF8397235.1"/>
    <property type="molecule type" value="Genomic_DNA"/>
</dbReference>
<gene>
    <name evidence="2" type="ORF">HHK36_016145</name>
</gene>
<dbReference type="AlphaFoldDB" id="A0A834YZ69"/>
<evidence type="ECO:0000256" key="1">
    <source>
        <dbReference type="SAM" id="SignalP"/>
    </source>
</evidence>
<dbReference type="PANTHER" id="PTHR47880:SF1">
    <property type="entry name" value="OS05G0353300 PROTEIN"/>
    <property type="match status" value="1"/>
</dbReference>
<organism evidence="2 3">
    <name type="scientific">Tetracentron sinense</name>
    <name type="common">Spur-leaf</name>
    <dbReference type="NCBI Taxonomy" id="13715"/>
    <lineage>
        <taxon>Eukaryota</taxon>
        <taxon>Viridiplantae</taxon>
        <taxon>Streptophyta</taxon>
        <taxon>Embryophyta</taxon>
        <taxon>Tracheophyta</taxon>
        <taxon>Spermatophyta</taxon>
        <taxon>Magnoliopsida</taxon>
        <taxon>Trochodendrales</taxon>
        <taxon>Trochodendraceae</taxon>
        <taxon>Tetracentron</taxon>
    </lineage>
</organism>
<feature type="chain" id="PRO_5032677636" evidence="1">
    <location>
        <begin position="20"/>
        <end position="154"/>
    </location>
</feature>
<sequence length="154" mass="17356">MISSFLALIRVAQWNLVLGFRLESATIKTLGSLLKDGVELGNLDYGTDGFDHVVGDVVDLLVDMDCLGLKPSFSMIEKVISLYWIWGRLKWQFSFETGYCSYSGCLAEPQRRPNWLSCLEDDGFEEVGSSLWRSEFWLHGSGFSSGSSWQGDMF</sequence>
<feature type="signal peptide" evidence="1">
    <location>
        <begin position="1"/>
        <end position="19"/>
    </location>
</feature>
<dbReference type="PANTHER" id="PTHR47880">
    <property type="entry name" value="OS05G0353300 PROTEIN"/>
    <property type="match status" value="1"/>
</dbReference>
<protein>
    <submittedName>
        <fullName evidence="2">Uncharacterized protein</fullName>
    </submittedName>
</protein>